<sequence>MLESERSLSRLAKKAQLLLGAGTATTAQTISLASYYILANPEIKAKLQVELKDPMANWRSWLISKPSSRSLYGTAPPPSKRLSYAAMQRLPPDLPRPPNPIQKVYNPSRNPSVYLDPKSFLPDRWLGTFHPSMYWKYVPFTHGSRNCLGREYVTLHYAMFCFAPPPPPPPPPPFPF</sequence>
<dbReference type="SUPFAM" id="SSF48264">
    <property type="entry name" value="Cytochrome P450"/>
    <property type="match status" value="1"/>
</dbReference>
<dbReference type="GO" id="GO:0020037">
    <property type="term" value="F:heme binding"/>
    <property type="evidence" value="ECO:0007669"/>
    <property type="project" value="InterPro"/>
</dbReference>
<dbReference type="InterPro" id="IPR001128">
    <property type="entry name" value="Cyt_P450"/>
</dbReference>
<dbReference type="InterPro" id="IPR050121">
    <property type="entry name" value="Cytochrome_P450_monoxygenase"/>
</dbReference>
<dbReference type="Pfam" id="PF00067">
    <property type="entry name" value="p450"/>
    <property type="match status" value="2"/>
</dbReference>
<evidence type="ECO:0000313" key="6">
    <source>
        <dbReference type="Proteomes" id="UP000541154"/>
    </source>
</evidence>
<keyword evidence="2" id="KW-0560">Oxidoreductase</keyword>
<evidence type="ECO:0000256" key="1">
    <source>
        <dbReference type="ARBA" id="ARBA00010617"/>
    </source>
</evidence>
<dbReference type="PRINTS" id="PR00463">
    <property type="entry name" value="EP450I"/>
</dbReference>
<evidence type="ECO:0000313" key="5">
    <source>
        <dbReference type="EMBL" id="KAF5858687.1"/>
    </source>
</evidence>
<keyword evidence="4" id="KW-0479">Metal-binding</keyword>
<keyword evidence="4" id="KW-0349">Heme</keyword>
<dbReference type="Gene3D" id="1.10.630.10">
    <property type="entry name" value="Cytochrome P450"/>
    <property type="match status" value="2"/>
</dbReference>
<dbReference type="PANTHER" id="PTHR24305:SF166">
    <property type="entry name" value="CYTOCHROME P450 12A4, MITOCHONDRIAL-RELATED"/>
    <property type="match status" value="1"/>
</dbReference>
<dbReference type="InterPro" id="IPR036396">
    <property type="entry name" value="Cyt_P450_sf"/>
</dbReference>
<keyword evidence="4" id="KW-0408">Iron</keyword>
<accession>A0A8H6A0L0</accession>
<dbReference type="AlphaFoldDB" id="A0A8H6A0L0"/>
<name>A0A8H6A0L0_PETAA</name>
<comment type="caution">
    <text evidence="5">The sequence shown here is derived from an EMBL/GenBank/DDBJ whole genome shotgun (WGS) entry which is preliminary data.</text>
</comment>
<dbReference type="InterPro" id="IPR002401">
    <property type="entry name" value="Cyt_P450_E_grp-I"/>
</dbReference>
<keyword evidence="3" id="KW-0503">Monooxygenase</keyword>
<evidence type="ECO:0000256" key="2">
    <source>
        <dbReference type="ARBA" id="ARBA00023002"/>
    </source>
</evidence>
<dbReference type="GO" id="GO:0016705">
    <property type="term" value="F:oxidoreductase activity, acting on paired donors, with incorporation or reduction of molecular oxygen"/>
    <property type="evidence" value="ECO:0007669"/>
    <property type="project" value="InterPro"/>
</dbReference>
<proteinExistence type="inferred from homology"/>
<comment type="similarity">
    <text evidence="1">Belongs to the cytochrome P450 family.</text>
</comment>
<gene>
    <name evidence="5" type="ORF">ETB97_003902</name>
</gene>
<comment type="cofactor">
    <cofactor evidence="4">
        <name>heme</name>
        <dbReference type="ChEBI" id="CHEBI:30413"/>
    </cofactor>
</comment>
<keyword evidence="6" id="KW-1185">Reference proteome</keyword>
<organism evidence="5 6">
    <name type="scientific">Petromyces alliaceus</name>
    <name type="common">Aspergillus alliaceus</name>
    <dbReference type="NCBI Taxonomy" id="209559"/>
    <lineage>
        <taxon>Eukaryota</taxon>
        <taxon>Fungi</taxon>
        <taxon>Dikarya</taxon>
        <taxon>Ascomycota</taxon>
        <taxon>Pezizomycotina</taxon>
        <taxon>Eurotiomycetes</taxon>
        <taxon>Eurotiomycetidae</taxon>
        <taxon>Eurotiales</taxon>
        <taxon>Aspergillaceae</taxon>
        <taxon>Aspergillus</taxon>
        <taxon>Aspergillus subgen. Circumdati</taxon>
    </lineage>
</organism>
<evidence type="ECO:0008006" key="7">
    <source>
        <dbReference type="Google" id="ProtNLM"/>
    </source>
</evidence>
<evidence type="ECO:0000256" key="3">
    <source>
        <dbReference type="ARBA" id="ARBA00023033"/>
    </source>
</evidence>
<dbReference type="Proteomes" id="UP000541154">
    <property type="component" value="Unassembled WGS sequence"/>
</dbReference>
<feature type="binding site" description="axial binding residue" evidence="4">
    <location>
        <position position="147"/>
    </location>
    <ligand>
        <name>heme</name>
        <dbReference type="ChEBI" id="CHEBI:30413"/>
    </ligand>
    <ligandPart>
        <name>Fe</name>
        <dbReference type="ChEBI" id="CHEBI:18248"/>
    </ligandPart>
</feature>
<dbReference type="EMBL" id="SPNV01000195">
    <property type="protein sequence ID" value="KAF5858687.1"/>
    <property type="molecule type" value="Genomic_DNA"/>
</dbReference>
<dbReference type="PANTHER" id="PTHR24305">
    <property type="entry name" value="CYTOCHROME P450"/>
    <property type="match status" value="1"/>
</dbReference>
<dbReference type="GO" id="GO:0004497">
    <property type="term" value="F:monooxygenase activity"/>
    <property type="evidence" value="ECO:0007669"/>
    <property type="project" value="UniProtKB-KW"/>
</dbReference>
<dbReference type="GO" id="GO:0005506">
    <property type="term" value="F:iron ion binding"/>
    <property type="evidence" value="ECO:0007669"/>
    <property type="project" value="InterPro"/>
</dbReference>
<evidence type="ECO:0000256" key="4">
    <source>
        <dbReference type="PIRSR" id="PIRSR602401-1"/>
    </source>
</evidence>
<protein>
    <recommendedName>
        <fullName evidence="7">Cytochrome P450</fullName>
    </recommendedName>
</protein>
<reference evidence="5 6" key="1">
    <citation type="submission" date="2019-04" db="EMBL/GenBank/DDBJ databases">
        <title>Aspergillus burnettii sp. nov., novel species from soil in southeast Queensland.</title>
        <authorList>
            <person name="Gilchrist C.L.M."/>
            <person name="Pitt J.I."/>
            <person name="Lange L."/>
            <person name="Lacey H.J."/>
            <person name="Vuong D."/>
            <person name="Midgley D.J."/>
            <person name="Greenfield P."/>
            <person name="Bradbury M."/>
            <person name="Lacey E."/>
            <person name="Busk P.K."/>
            <person name="Pilgaard B."/>
            <person name="Chooi Y.H."/>
            <person name="Piggott A.M."/>
        </authorList>
    </citation>
    <scope>NUCLEOTIDE SEQUENCE [LARGE SCALE GENOMIC DNA]</scope>
    <source>
        <strain evidence="5 6">FRR 5400</strain>
    </source>
</reference>